<dbReference type="PROSITE" id="PS50110">
    <property type="entry name" value="RESPONSE_REGULATORY"/>
    <property type="match status" value="1"/>
</dbReference>
<evidence type="ECO:0000256" key="1">
    <source>
        <dbReference type="ARBA" id="ARBA00018672"/>
    </source>
</evidence>
<feature type="domain" description="Response regulatory" evidence="4">
    <location>
        <begin position="5"/>
        <end position="118"/>
    </location>
</feature>
<dbReference type="PANTHER" id="PTHR43367">
    <property type="match status" value="1"/>
</dbReference>
<dbReference type="Pfam" id="PF03861">
    <property type="entry name" value="ANTAR"/>
    <property type="match status" value="1"/>
</dbReference>
<dbReference type="InterPro" id="IPR036388">
    <property type="entry name" value="WH-like_DNA-bd_sf"/>
</dbReference>
<dbReference type="PROSITE" id="PS50921">
    <property type="entry name" value="ANTAR"/>
    <property type="match status" value="1"/>
</dbReference>
<feature type="modified residue" description="4-aspartylphosphate" evidence="3">
    <location>
        <position position="55"/>
    </location>
</feature>
<dbReference type="InterPro" id="IPR005561">
    <property type="entry name" value="ANTAR"/>
</dbReference>
<dbReference type="InterPro" id="IPR008327">
    <property type="entry name" value="Sig_transdc_resp-reg_antiterm"/>
</dbReference>
<dbReference type="EMBL" id="JAGSND010000018">
    <property type="protein sequence ID" value="MBR0599873.1"/>
    <property type="molecule type" value="Genomic_DNA"/>
</dbReference>
<accession>A0A8J8B2J1</accession>
<dbReference type="AlphaFoldDB" id="A0A8J8B2J1"/>
<dbReference type="Proteomes" id="UP000675664">
    <property type="component" value="Unassembled WGS sequence"/>
</dbReference>
<evidence type="ECO:0000313" key="7">
    <source>
        <dbReference type="Proteomes" id="UP000675664"/>
    </source>
</evidence>
<dbReference type="PANTHER" id="PTHR43367:SF1">
    <property type="entry name" value="TWO-COMPONENT RESPONSE REGULATOR-LIKE APRR6-RELATED"/>
    <property type="match status" value="1"/>
</dbReference>
<comment type="function">
    <text evidence="2">May play the central regulatory role in sporulation. It may be an element of the effector pathway responsible for the activation of sporulation genes in response to nutritional stress. Spo0A may act in concert with spo0H (a sigma factor) to control the expression of some genes that are critical to the sporulation process.</text>
</comment>
<protein>
    <recommendedName>
        <fullName evidence="1">Stage 0 sporulation protein A homolog</fullName>
    </recommendedName>
</protein>
<dbReference type="SMART" id="SM00448">
    <property type="entry name" value="REC"/>
    <property type="match status" value="1"/>
</dbReference>
<dbReference type="GO" id="GO:0000160">
    <property type="term" value="P:phosphorelay signal transduction system"/>
    <property type="evidence" value="ECO:0007669"/>
    <property type="project" value="InterPro"/>
</dbReference>
<name>A0A8J8B2J1_9FIRM</name>
<dbReference type="GO" id="GO:0003723">
    <property type="term" value="F:RNA binding"/>
    <property type="evidence" value="ECO:0007669"/>
    <property type="project" value="InterPro"/>
</dbReference>
<evidence type="ECO:0000256" key="3">
    <source>
        <dbReference type="PROSITE-ProRule" id="PRU00169"/>
    </source>
</evidence>
<keyword evidence="7" id="KW-1185">Reference proteome</keyword>
<evidence type="ECO:0000259" key="5">
    <source>
        <dbReference type="PROSITE" id="PS50921"/>
    </source>
</evidence>
<organism evidence="6 7">
    <name type="scientific">Sinanaerobacter chloroacetimidivorans</name>
    <dbReference type="NCBI Taxonomy" id="2818044"/>
    <lineage>
        <taxon>Bacteria</taxon>
        <taxon>Bacillati</taxon>
        <taxon>Bacillota</taxon>
        <taxon>Clostridia</taxon>
        <taxon>Peptostreptococcales</taxon>
        <taxon>Anaerovoracaceae</taxon>
        <taxon>Sinanaerobacter</taxon>
    </lineage>
</organism>
<evidence type="ECO:0000313" key="6">
    <source>
        <dbReference type="EMBL" id="MBR0599873.1"/>
    </source>
</evidence>
<feature type="domain" description="ANTAR" evidence="5">
    <location>
        <begin position="124"/>
        <end position="185"/>
    </location>
</feature>
<dbReference type="PIRSF" id="PIRSF036382">
    <property type="entry name" value="RR_antiterm"/>
    <property type="match status" value="1"/>
</dbReference>
<dbReference type="Gene3D" id="3.40.50.2300">
    <property type="match status" value="1"/>
</dbReference>
<gene>
    <name evidence="6" type="ORF">KCX82_18475</name>
</gene>
<dbReference type="RefSeq" id="WP_227020005.1">
    <property type="nucleotide sequence ID" value="NZ_JAGSND010000018.1"/>
</dbReference>
<evidence type="ECO:0000259" key="4">
    <source>
        <dbReference type="PROSITE" id="PS50110"/>
    </source>
</evidence>
<dbReference type="Gene3D" id="1.10.10.10">
    <property type="entry name" value="Winged helix-like DNA-binding domain superfamily/Winged helix DNA-binding domain"/>
    <property type="match status" value="1"/>
</dbReference>
<dbReference type="InterPro" id="IPR001789">
    <property type="entry name" value="Sig_transdc_resp-reg_receiver"/>
</dbReference>
<dbReference type="Pfam" id="PF00072">
    <property type="entry name" value="Response_reg"/>
    <property type="match status" value="1"/>
</dbReference>
<reference evidence="6" key="2">
    <citation type="submission" date="2021-04" db="EMBL/GenBank/DDBJ databases">
        <authorList>
            <person name="Liu J."/>
        </authorList>
    </citation>
    <scope>NUCLEOTIDE SEQUENCE</scope>
    <source>
        <strain evidence="6">BAD-6</strain>
    </source>
</reference>
<dbReference type="SMART" id="SM01012">
    <property type="entry name" value="ANTAR"/>
    <property type="match status" value="1"/>
</dbReference>
<proteinExistence type="predicted"/>
<reference evidence="6" key="1">
    <citation type="submission" date="2021-04" db="EMBL/GenBank/DDBJ databases">
        <title>Sinoanaerobacter chloroacetimidivorans sp. nov., an obligate anaerobic bacterium isolated from anaerobic sludge.</title>
        <authorList>
            <person name="Bao Y."/>
        </authorList>
    </citation>
    <scope>NUCLEOTIDE SEQUENCE</scope>
    <source>
        <strain evidence="6">BAD-6</strain>
    </source>
</reference>
<comment type="caution">
    <text evidence="6">The sequence shown here is derived from an EMBL/GenBank/DDBJ whole genome shotgun (WGS) entry which is preliminary data.</text>
</comment>
<sequence>MGYLSVLLADDEALTRLDMREHLTKEGHIVCAETGNGLEVLELARMTNPNIALLDIKMPGLDGIDVANQLKGMGIPTVLITAYHQTGLINRAEKVGVFGYLNKPIRQEDIIPALQIAYGRWNDMQNLSKKIESYKERIDNQKKLSIAKGIYALENGISEYEAHKEILKEAMSSRKPLLMICDQIIKKNIAKQCCK</sequence>
<dbReference type="InterPro" id="IPR011006">
    <property type="entry name" value="CheY-like_superfamily"/>
</dbReference>
<dbReference type="SUPFAM" id="SSF52172">
    <property type="entry name" value="CheY-like"/>
    <property type="match status" value="1"/>
</dbReference>
<evidence type="ECO:0000256" key="2">
    <source>
        <dbReference type="ARBA" id="ARBA00024867"/>
    </source>
</evidence>
<keyword evidence="3" id="KW-0597">Phosphoprotein</keyword>